<comment type="caution">
    <text evidence="9">The sequence shown here is derived from an EMBL/GenBank/DDBJ whole genome shotgun (WGS) entry which is preliminary data.</text>
</comment>
<keyword evidence="5 7" id="KW-0472">Membrane</keyword>
<keyword evidence="3 7" id="KW-0812">Transmembrane</keyword>
<dbReference type="PANTHER" id="PTHR43124:SF3">
    <property type="entry name" value="CHLORAMPHENICOL EFFLUX PUMP RV0191"/>
    <property type="match status" value="1"/>
</dbReference>
<dbReference type="SUPFAM" id="SSF103473">
    <property type="entry name" value="MFS general substrate transporter"/>
    <property type="match status" value="1"/>
</dbReference>
<dbReference type="PANTHER" id="PTHR43124">
    <property type="entry name" value="PURINE EFFLUX PUMP PBUE"/>
    <property type="match status" value="1"/>
</dbReference>
<evidence type="ECO:0000256" key="6">
    <source>
        <dbReference type="SAM" id="MobiDB-lite"/>
    </source>
</evidence>
<evidence type="ECO:0000256" key="3">
    <source>
        <dbReference type="ARBA" id="ARBA00022692"/>
    </source>
</evidence>
<evidence type="ECO:0000313" key="9">
    <source>
        <dbReference type="EMBL" id="MFC4962010.1"/>
    </source>
</evidence>
<dbReference type="Gene3D" id="1.20.1250.20">
    <property type="entry name" value="MFS general substrate transporter like domains"/>
    <property type="match status" value="1"/>
</dbReference>
<feature type="transmembrane region" description="Helical" evidence="7">
    <location>
        <begin position="235"/>
        <end position="255"/>
    </location>
</feature>
<proteinExistence type="predicted"/>
<protein>
    <submittedName>
        <fullName evidence="9">MFS transporter</fullName>
    </submittedName>
</protein>
<feature type="transmembrane region" description="Helical" evidence="7">
    <location>
        <begin position="131"/>
        <end position="153"/>
    </location>
</feature>
<dbReference type="InterPro" id="IPR020846">
    <property type="entry name" value="MFS_dom"/>
</dbReference>
<evidence type="ECO:0000256" key="4">
    <source>
        <dbReference type="ARBA" id="ARBA00022989"/>
    </source>
</evidence>
<organism evidence="9 10">
    <name type="scientific">Streptomyces mauvecolor</name>
    <dbReference type="NCBI Taxonomy" id="58345"/>
    <lineage>
        <taxon>Bacteria</taxon>
        <taxon>Bacillati</taxon>
        <taxon>Actinomycetota</taxon>
        <taxon>Actinomycetes</taxon>
        <taxon>Kitasatosporales</taxon>
        <taxon>Streptomycetaceae</taxon>
        <taxon>Streptomyces</taxon>
    </lineage>
</organism>
<keyword evidence="10" id="KW-1185">Reference proteome</keyword>
<keyword evidence="2" id="KW-1003">Cell membrane</keyword>
<feature type="compositionally biased region" description="Basic and acidic residues" evidence="6">
    <location>
        <begin position="380"/>
        <end position="389"/>
    </location>
</feature>
<evidence type="ECO:0000256" key="1">
    <source>
        <dbReference type="ARBA" id="ARBA00004651"/>
    </source>
</evidence>
<dbReference type="InterPro" id="IPR036259">
    <property type="entry name" value="MFS_trans_sf"/>
</dbReference>
<dbReference type="Pfam" id="PF07690">
    <property type="entry name" value="MFS_1"/>
    <property type="match status" value="1"/>
</dbReference>
<feature type="compositionally biased region" description="Basic and acidic residues" evidence="6">
    <location>
        <begin position="398"/>
        <end position="413"/>
    </location>
</feature>
<dbReference type="PROSITE" id="PS50850">
    <property type="entry name" value="MFS"/>
    <property type="match status" value="1"/>
</dbReference>
<dbReference type="InterPro" id="IPR050189">
    <property type="entry name" value="MFS_Efflux_Transporters"/>
</dbReference>
<feature type="transmembrane region" description="Helical" evidence="7">
    <location>
        <begin position="159"/>
        <end position="180"/>
    </location>
</feature>
<feature type="transmembrane region" description="Helical" evidence="7">
    <location>
        <begin position="288"/>
        <end position="305"/>
    </location>
</feature>
<feature type="region of interest" description="Disordered" evidence="6">
    <location>
        <begin position="380"/>
        <end position="413"/>
    </location>
</feature>
<feature type="transmembrane region" description="Helical" evidence="7">
    <location>
        <begin position="262"/>
        <end position="282"/>
    </location>
</feature>
<accession>A0ABV9V332</accession>
<feature type="transmembrane region" description="Helical" evidence="7">
    <location>
        <begin position="25"/>
        <end position="52"/>
    </location>
</feature>
<reference evidence="10" key="1">
    <citation type="journal article" date="2019" name="Int. J. Syst. Evol. Microbiol.">
        <title>The Global Catalogue of Microorganisms (GCM) 10K type strain sequencing project: providing services to taxonomists for standard genome sequencing and annotation.</title>
        <authorList>
            <consortium name="The Broad Institute Genomics Platform"/>
            <consortium name="The Broad Institute Genome Sequencing Center for Infectious Disease"/>
            <person name="Wu L."/>
            <person name="Ma J."/>
        </authorList>
    </citation>
    <scope>NUCLEOTIDE SEQUENCE [LARGE SCALE GENOMIC DNA]</scope>
    <source>
        <strain evidence="10">CCM 7224</strain>
    </source>
</reference>
<dbReference type="RefSeq" id="WP_344374676.1">
    <property type="nucleotide sequence ID" value="NZ_BAAASQ010000009.1"/>
</dbReference>
<sequence length="413" mass="42106">MTTSPPRGGLLCAAGFVSNFDRFSIAPMLVLIGSAFGVPLGTAALAASAYTLGYGLAQPAWGMASDRFGRVRVMRLSLAASAVGALASAAAPGTASLIVARGFTGACFAAAIAGSLTYVGDTVAPEGRQRALSTLMTAFALGTALATVVAGALAHWVSWRLVFALPGLLAGYLALALRRLPEPELVPREGGALRTVLRSRWQWYVMGVALLEGGVLLGCFTYLPPALESLGAAPATAGAVAALYGAAAMGGAQVVRRLAGRLGPVALIVAGGAQLTLAYAVAALHPSLVTLGLSALLLGGGWAFLHSTVQAWATLLVPTARATAVAFFGVALYLGSALGTGLAAGSAQLGRFQGLFGVAALVSVPLTALAAYGRRRYGDGGPARREGARRARGRRERGRWPSDPRTDGPARRW</sequence>
<keyword evidence="4 7" id="KW-1133">Transmembrane helix</keyword>
<feature type="transmembrane region" description="Helical" evidence="7">
    <location>
        <begin position="98"/>
        <end position="119"/>
    </location>
</feature>
<feature type="transmembrane region" description="Helical" evidence="7">
    <location>
        <begin position="354"/>
        <end position="372"/>
    </location>
</feature>
<feature type="transmembrane region" description="Helical" evidence="7">
    <location>
        <begin position="73"/>
        <end position="92"/>
    </location>
</feature>
<evidence type="ECO:0000256" key="5">
    <source>
        <dbReference type="ARBA" id="ARBA00023136"/>
    </source>
</evidence>
<feature type="transmembrane region" description="Helical" evidence="7">
    <location>
        <begin position="201"/>
        <end position="223"/>
    </location>
</feature>
<evidence type="ECO:0000259" key="8">
    <source>
        <dbReference type="PROSITE" id="PS50850"/>
    </source>
</evidence>
<comment type="subcellular location">
    <subcellularLocation>
        <location evidence="1">Cell membrane</location>
        <topology evidence="1">Multi-pass membrane protein</topology>
    </subcellularLocation>
</comment>
<dbReference type="EMBL" id="JBHSIZ010000054">
    <property type="protein sequence ID" value="MFC4962010.1"/>
    <property type="molecule type" value="Genomic_DNA"/>
</dbReference>
<name>A0ABV9V332_9ACTN</name>
<dbReference type="InterPro" id="IPR011701">
    <property type="entry name" value="MFS"/>
</dbReference>
<dbReference type="Proteomes" id="UP001595834">
    <property type="component" value="Unassembled WGS sequence"/>
</dbReference>
<evidence type="ECO:0000313" key="10">
    <source>
        <dbReference type="Proteomes" id="UP001595834"/>
    </source>
</evidence>
<gene>
    <name evidence="9" type="ORF">ACFPFX_37595</name>
</gene>
<evidence type="ECO:0000256" key="2">
    <source>
        <dbReference type="ARBA" id="ARBA00022475"/>
    </source>
</evidence>
<feature type="domain" description="Major facilitator superfamily (MFS) profile" evidence="8">
    <location>
        <begin position="7"/>
        <end position="375"/>
    </location>
</feature>
<evidence type="ECO:0000256" key="7">
    <source>
        <dbReference type="SAM" id="Phobius"/>
    </source>
</evidence>